<reference evidence="2 3" key="1">
    <citation type="submission" date="2019-09" db="EMBL/GenBank/DDBJ databases">
        <title>YIM 132548 draft genome.</title>
        <authorList>
            <person name="Jiang L."/>
        </authorList>
    </citation>
    <scope>NUCLEOTIDE SEQUENCE [LARGE SCALE GENOMIC DNA]</scope>
    <source>
        <strain evidence="2 3">YIM 132548</strain>
    </source>
</reference>
<evidence type="ECO:0000313" key="3">
    <source>
        <dbReference type="Proteomes" id="UP000441523"/>
    </source>
</evidence>
<proteinExistence type="predicted"/>
<evidence type="ECO:0000256" key="1">
    <source>
        <dbReference type="SAM" id="Coils"/>
    </source>
</evidence>
<feature type="coiled-coil region" evidence="1">
    <location>
        <begin position="82"/>
        <end position="123"/>
    </location>
</feature>
<name>A0A6N6MWK9_9HYPH</name>
<accession>A0A6N6MWK9</accession>
<keyword evidence="3" id="KW-1185">Reference proteome</keyword>
<keyword evidence="1" id="KW-0175">Coiled coil</keyword>
<evidence type="ECO:0000313" key="2">
    <source>
        <dbReference type="EMBL" id="KAB1076061.1"/>
    </source>
</evidence>
<dbReference type="EMBL" id="VZZJ01000001">
    <property type="protein sequence ID" value="KAB1076061.1"/>
    <property type="molecule type" value="Genomic_DNA"/>
</dbReference>
<organism evidence="2 3">
    <name type="scientific">Methylobacterium planeticum</name>
    <dbReference type="NCBI Taxonomy" id="2615211"/>
    <lineage>
        <taxon>Bacteria</taxon>
        <taxon>Pseudomonadati</taxon>
        <taxon>Pseudomonadota</taxon>
        <taxon>Alphaproteobacteria</taxon>
        <taxon>Hyphomicrobiales</taxon>
        <taxon>Methylobacteriaceae</taxon>
        <taxon>Methylobacterium</taxon>
    </lineage>
</organism>
<comment type="caution">
    <text evidence="2">The sequence shown here is derived from an EMBL/GenBank/DDBJ whole genome shotgun (WGS) entry which is preliminary data.</text>
</comment>
<dbReference type="AlphaFoldDB" id="A0A6N6MWK9"/>
<sequence>MILHESGAKPSAGWYRAILSRLGWLARAEVISAIAACAAAAIAFYEAYGASQDAEDVRVQLGEARLARRATEDIAGSARSSANAYQEQADHLRRLIETADQQRAALERASRAAEAQVGALKEESARTWRPRISIRSVSLGDMIVGQAIRQDFKAENTGKEEPHQIRMASHSFFSETDPPLPEFPDCDTSVYRFDRISAFGQGNFYARTPWSLDAGTLKKYRDARLVYTTWAAICYDPSDGSVHRTTVCVTFDAKGRSDFCKPR</sequence>
<protein>
    <submittedName>
        <fullName evidence="2">Uncharacterized protein</fullName>
    </submittedName>
</protein>
<dbReference type="Proteomes" id="UP000441523">
    <property type="component" value="Unassembled WGS sequence"/>
</dbReference>
<dbReference type="RefSeq" id="WP_150960922.1">
    <property type="nucleotide sequence ID" value="NZ_VZZJ01000001.1"/>
</dbReference>
<gene>
    <name evidence="2" type="ORF">F6X51_00530</name>
</gene>